<evidence type="ECO:0000256" key="3">
    <source>
        <dbReference type="ARBA" id="ARBA00022598"/>
    </source>
</evidence>
<dbReference type="Gene3D" id="2.30.38.10">
    <property type="entry name" value="Luciferase, Domain 3"/>
    <property type="match status" value="1"/>
</dbReference>
<dbReference type="InterPro" id="IPR001242">
    <property type="entry name" value="Condensation_dom"/>
</dbReference>
<evidence type="ECO:0000256" key="1">
    <source>
        <dbReference type="ARBA" id="ARBA00022450"/>
    </source>
</evidence>
<dbReference type="InterPro" id="IPR045851">
    <property type="entry name" value="AMP-bd_C_sf"/>
</dbReference>
<dbReference type="InterPro" id="IPR036736">
    <property type="entry name" value="ACP-like_sf"/>
</dbReference>
<dbReference type="Pfam" id="PF00550">
    <property type="entry name" value="PP-binding"/>
    <property type="match status" value="1"/>
</dbReference>
<keyword evidence="1" id="KW-0596">Phosphopantetheine</keyword>
<dbReference type="PROSITE" id="PS00455">
    <property type="entry name" value="AMP_BINDING"/>
    <property type="match status" value="1"/>
</dbReference>
<proteinExistence type="predicted"/>
<evidence type="ECO:0000313" key="5">
    <source>
        <dbReference type="EMBL" id="KAK9679471.1"/>
    </source>
</evidence>
<dbReference type="InterPro" id="IPR009081">
    <property type="entry name" value="PP-bd_ACP"/>
</dbReference>
<feature type="domain" description="Carrier" evidence="4">
    <location>
        <begin position="827"/>
        <end position="903"/>
    </location>
</feature>
<dbReference type="EMBL" id="JASJQH010009451">
    <property type="protein sequence ID" value="KAK9679471.1"/>
    <property type="molecule type" value="Genomic_DNA"/>
</dbReference>
<dbReference type="Gene3D" id="1.10.1200.10">
    <property type="entry name" value="ACP-like"/>
    <property type="match status" value="1"/>
</dbReference>
<dbReference type="PANTHER" id="PTHR45527">
    <property type="entry name" value="NONRIBOSOMAL PEPTIDE SYNTHETASE"/>
    <property type="match status" value="1"/>
</dbReference>
<keyword evidence="6" id="KW-1185">Reference proteome</keyword>
<reference evidence="5 6" key="1">
    <citation type="submission" date="2023-04" db="EMBL/GenBank/DDBJ databases">
        <title>Genome of Basidiobolus ranarum AG-B5.</title>
        <authorList>
            <person name="Stajich J.E."/>
            <person name="Carter-House D."/>
            <person name="Gryganskyi A."/>
        </authorList>
    </citation>
    <scope>NUCLEOTIDE SEQUENCE [LARGE SCALE GENOMIC DNA]</scope>
    <source>
        <strain evidence="5 6">AG-B5</strain>
    </source>
</reference>
<dbReference type="InterPro" id="IPR023213">
    <property type="entry name" value="CAT-like_dom_sf"/>
</dbReference>
<sequence length="973" mass="107835">MDHLISDFYNAYENQLLPIRPSYNIYIDHILSLDREEAIEYWRTRLHDVPTTHLTRATRSSAEVPVTSTITERFDADFSGFSSEHGMTMATIVYLAWALVLKSHTGSSDVLFGIVDSGRSIPLNHVHEICGPCINTLPMQVTLEDSVPLLDSMVAIHQAQMGQYDHQTIGLQDIIQSCNSTSSKMPFDTLLAIQNMAPRDSTGRFSSVGLKRYQSTMSMEFPILIELSSNGTNHEIALRCNSNDISQDECGWLLNHFVTAIKRIVQNPNTLVEDLSIISSNEEQLVQSWSGVKHPQPNPICLHAMFEQVAVLHPNSVAVQFETSEYVTYDELNQRANQLAHHLINLGVGPESMVPLCLDKSVFMIVAILAVLKAGGAYVPLDPNNPSVRNDFIIKETKAQVVVTIDRYKLNFEQPQLVLMDGDMQSIQRCSINNPFVSGLTVSNLCYVLYTSGSTGTPKGVMIEHYAVMNLMEHFHDIWNLTTTDVVLQFTNYTFDASVLEIFPTLFSGACLALASKDQLLTDLEGCIRMMDVTAICLTITIISNVYPQNVPSVKKAMVFGEMITTVVLQTWSNVVALYNLYGPTELTAIMMANPIVSEKTSCGNIGKPIGSNKIYILGDNMYPVPLGVCGELCVSGPQLARGYLNRPDLTMQSFRPSAVASGERLYRTGDLARFNPDGSVELIGRKDNQIKLHGLRIELDEIEYALHENPAVARACVVSVITDTSVNHKALATFITFHDLIDSDPTTRLLISSTKNELGRYIEDVRTSLHTKLPPYMIPTVWVPLNNMPITTSGKINRPHLLTLYDSLSKEELMSVNSGGDSGYVSARTKEEECWVELWAGVLKVPESTIGIHDSFFTHGGDSILAIRLVAAANKIGYSITVKDIYEYTSIAGISQASERIDTDQDIHQILEPFTLLHLDSDELDHLLSCDVAQNGIDLADVEDIYPCSPMQEALMALGMKEDSNMGNCRSL</sequence>
<dbReference type="Gene3D" id="3.40.50.980">
    <property type="match status" value="2"/>
</dbReference>
<dbReference type="PANTHER" id="PTHR45527:SF1">
    <property type="entry name" value="FATTY ACID SYNTHASE"/>
    <property type="match status" value="1"/>
</dbReference>
<name>A0ABR2VLW6_9FUNG</name>
<dbReference type="SUPFAM" id="SSF56801">
    <property type="entry name" value="Acetyl-CoA synthetase-like"/>
    <property type="match status" value="1"/>
</dbReference>
<dbReference type="Proteomes" id="UP001479436">
    <property type="component" value="Unassembled WGS sequence"/>
</dbReference>
<evidence type="ECO:0000259" key="4">
    <source>
        <dbReference type="PROSITE" id="PS50075"/>
    </source>
</evidence>
<keyword evidence="2" id="KW-0597">Phosphoprotein</keyword>
<dbReference type="Gene3D" id="3.30.300.30">
    <property type="match status" value="1"/>
</dbReference>
<dbReference type="Gene3D" id="3.30.559.10">
    <property type="entry name" value="Chloramphenicol acetyltransferase-like domain"/>
    <property type="match status" value="1"/>
</dbReference>
<dbReference type="Pfam" id="PF00501">
    <property type="entry name" value="AMP-binding"/>
    <property type="match status" value="1"/>
</dbReference>
<evidence type="ECO:0000313" key="6">
    <source>
        <dbReference type="Proteomes" id="UP001479436"/>
    </source>
</evidence>
<dbReference type="SUPFAM" id="SSF47336">
    <property type="entry name" value="ACP-like"/>
    <property type="match status" value="1"/>
</dbReference>
<dbReference type="Pfam" id="PF00668">
    <property type="entry name" value="Condensation"/>
    <property type="match status" value="1"/>
</dbReference>
<dbReference type="Pfam" id="PF13193">
    <property type="entry name" value="AMP-binding_C"/>
    <property type="match status" value="1"/>
</dbReference>
<comment type="caution">
    <text evidence="5">The sequence shown here is derived from an EMBL/GenBank/DDBJ whole genome shotgun (WGS) entry which is preliminary data.</text>
</comment>
<dbReference type="CDD" id="cd05918">
    <property type="entry name" value="A_NRPS_SidN3_like"/>
    <property type="match status" value="1"/>
</dbReference>
<dbReference type="NCBIfam" id="TIGR01733">
    <property type="entry name" value="AA-adenyl-dom"/>
    <property type="match status" value="1"/>
</dbReference>
<dbReference type="PROSITE" id="PS50075">
    <property type="entry name" value="CARRIER"/>
    <property type="match status" value="1"/>
</dbReference>
<keyword evidence="3" id="KW-0436">Ligase</keyword>
<accession>A0ABR2VLW6</accession>
<dbReference type="InterPro" id="IPR000873">
    <property type="entry name" value="AMP-dep_synth/lig_dom"/>
</dbReference>
<dbReference type="InterPro" id="IPR020845">
    <property type="entry name" value="AMP-binding_CS"/>
</dbReference>
<dbReference type="Gene3D" id="3.30.559.30">
    <property type="entry name" value="Nonribosomal peptide synthetase, condensation domain"/>
    <property type="match status" value="1"/>
</dbReference>
<protein>
    <recommendedName>
        <fullName evidence="4">Carrier domain-containing protein</fullName>
    </recommendedName>
</protein>
<organism evidence="5 6">
    <name type="scientific">Basidiobolus ranarum</name>
    <dbReference type="NCBI Taxonomy" id="34480"/>
    <lineage>
        <taxon>Eukaryota</taxon>
        <taxon>Fungi</taxon>
        <taxon>Fungi incertae sedis</taxon>
        <taxon>Zoopagomycota</taxon>
        <taxon>Entomophthoromycotina</taxon>
        <taxon>Basidiobolomycetes</taxon>
        <taxon>Basidiobolales</taxon>
        <taxon>Basidiobolaceae</taxon>
        <taxon>Basidiobolus</taxon>
    </lineage>
</organism>
<dbReference type="InterPro" id="IPR025110">
    <property type="entry name" value="AMP-bd_C"/>
</dbReference>
<dbReference type="SUPFAM" id="SSF52777">
    <property type="entry name" value="CoA-dependent acyltransferases"/>
    <property type="match status" value="1"/>
</dbReference>
<dbReference type="InterPro" id="IPR010071">
    <property type="entry name" value="AA_adenyl_dom"/>
</dbReference>
<evidence type="ECO:0000256" key="2">
    <source>
        <dbReference type="ARBA" id="ARBA00022553"/>
    </source>
</evidence>
<gene>
    <name evidence="5" type="ORF">K7432_016252</name>
</gene>